<name>A0A6C1B8T4_9RHOO</name>
<sequence>MKKHEFGGPWTLIKLDLLTRYLKFFNTALQAKPSREQPFTRIFIDAFAGTGDCTVKVERGSRATVAGSAKIAISTTPAFDRLCFIEMKSDHAKALRELKDEYPDRCISVEHAEASVALNRLLSETNWRSSRGVLFLDPYGMSVDWQTVARVAQTQALDVWYLFPLSAVTRQAARQLDRVDEQKAARLDSVLGTPSWRDLFYARSSQEDAFQGKRDEGSKFRNVSPAEIADFVKRRLESVFRGWVSQPILLPDTGVPLFALYFAVSNPHPAAVALSRKAADHLVKMLVEKRLGKAQEFTLESGEAGQGDFFD</sequence>
<reference evidence="1 2" key="1">
    <citation type="submission" date="2020-02" db="EMBL/GenBank/DDBJ databases">
        <title>Nitrogenibacter mangrovi gen. nov., sp. nov. isolated from mangrove sediment, a denitrifying betaproteobacterium.</title>
        <authorList>
            <person name="Liao H."/>
            <person name="Tian Y."/>
        </authorList>
    </citation>
    <scope>NUCLEOTIDE SEQUENCE [LARGE SCALE GENOMIC DNA]</scope>
    <source>
        <strain evidence="1 2">M9-3-2</strain>
    </source>
</reference>
<protein>
    <submittedName>
        <fullName evidence="1">Three-Cys-motif partner protein TcmP</fullName>
    </submittedName>
</protein>
<organism evidence="1 2">
    <name type="scientific">Nitrogeniibacter mangrovi</name>
    <dbReference type="NCBI Taxonomy" id="2016596"/>
    <lineage>
        <taxon>Bacteria</taxon>
        <taxon>Pseudomonadati</taxon>
        <taxon>Pseudomonadota</taxon>
        <taxon>Betaproteobacteria</taxon>
        <taxon>Rhodocyclales</taxon>
        <taxon>Zoogloeaceae</taxon>
        <taxon>Nitrogeniibacter</taxon>
    </lineage>
</organism>
<dbReference type="NCBIfam" id="TIGR04474">
    <property type="entry name" value="tcm_partner"/>
    <property type="match status" value="1"/>
</dbReference>
<evidence type="ECO:0000313" key="1">
    <source>
        <dbReference type="EMBL" id="QID19369.1"/>
    </source>
</evidence>
<dbReference type="Gene3D" id="3.40.50.150">
    <property type="entry name" value="Vaccinia Virus protein VP39"/>
    <property type="match status" value="1"/>
</dbReference>
<keyword evidence="2" id="KW-1185">Reference proteome</keyword>
<gene>
    <name evidence="1" type="primary">tcmP</name>
    <name evidence="1" type="ORF">G3580_18160</name>
</gene>
<accession>A0A6C1B8T4</accession>
<dbReference type="RefSeq" id="WP_173767903.1">
    <property type="nucleotide sequence ID" value="NZ_CP048836.1"/>
</dbReference>
<dbReference type="Proteomes" id="UP000501991">
    <property type="component" value="Chromosome"/>
</dbReference>
<dbReference type="KEGG" id="azq:G3580_18160"/>
<dbReference type="AlphaFoldDB" id="A0A6C1B8T4"/>
<dbReference type="InterPro" id="IPR031009">
    <property type="entry name" value="Tcm_partner"/>
</dbReference>
<evidence type="ECO:0000313" key="2">
    <source>
        <dbReference type="Proteomes" id="UP000501991"/>
    </source>
</evidence>
<dbReference type="InterPro" id="IPR029063">
    <property type="entry name" value="SAM-dependent_MTases_sf"/>
</dbReference>
<proteinExistence type="predicted"/>
<dbReference type="EMBL" id="CP048836">
    <property type="protein sequence ID" value="QID19369.1"/>
    <property type="molecule type" value="Genomic_DNA"/>
</dbReference>